<dbReference type="Proteomes" id="UP001211907">
    <property type="component" value="Unassembled WGS sequence"/>
</dbReference>
<keyword evidence="2" id="KW-1185">Reference proteome</keyword>
<evidence type="ECO:0000313" key="1">
    <source>
        <dbReference type="EMBL" id="KAJ3089099.1"/>
    </source>
</evidence>
<gene>
    <name evidence="1" type="ORF">HK100_007854</name>
</gene>
<accession>A0AAD5SQB3</accession>
<reference evidence="1" key="1">
    <citation type="submission" date="2020-05" db="EMBL/GenBank/DDBJ databases">
        <title>Phylogenomic resolution of chytrid fungi.</title>
        <authorList>
            <person name="Stajich J.E."/>
            <person name="Amses K."/>
            <person name="Simmons R."/>
            <person name="Seto K."/>
            <person name="Myers J."/>
            <person name="Bonds A."/>
            <person name="Quandt C.A."/>
            <person name="Barry K."/>
            <person name="Liu P."/>
            <person name="Grigoriev I."/>
            <person name="Longcore J.E."/>
            <person name="James T.Y."/>
        </authorList>
    </citation>
    <scope>NUCLEOTIDE SEQUENCE</scope>
    <source>
        <strain evidence="1">JEL0513</strain>
    </source>
</reference>
<dbReference type="AlphaFoldDB" id="A0AAD5SQB3"/>
<organism evidence="1 2">
    <name type="scientific">Physocladia obscura</name>
    <dbReference type="NCBI Taxonomy" id="109957"/>
    <lineage>
        <taxon>Eukaryota</taxon>
        <taxon>Fungi</taxon>
        <taxon>Fungi incertae sedis</taxon>
        <taxon>Chytridiomycota</taxon>
        <taxon>Chytridiomycota incertae sedis</taxon>
        <taxon>Chytridiomycetes</taxon>
        <taxon>Chytridiales</taxon>
        <taxon>Chytriomycetaceae</taxon>
        <taxon>Physocladia</taxon>
    </lineage>
</organism>
<protein>
    <submittedName>
        <fullName evidence="1">Uncharacterized protein</fullName>
    </submittedName>
</protein>
<comment type="caution">
    <text evidence="1">The sequence shown here is derived from an EMBL/GenBank/DDBJ whole genome shotgun (WGS) entry which is preliminary data.</text>
</comment>
<name>A0AAD5SQB3_9FUNG</name>
<proteinExistence type="predicted"/>
<evidence type="ECO:0000313" key="2">
    <source>
        <dbReference type="Proteomes" id="UP001211907"/>
    </source>
</evidence>
<sequence length="190" mass="19669">MSDLNWCLCGKATSGNAMYCSKACLMSESGSGLNLHAMFASPTFTTAKSIPITISTTASATESTYPGPHSAVPPLADHSRRVSLSGGARLQPLLSSVASPSSTPPLLATTISNANQSNAAQRSRDRGPGQRASVDVLALVAHAKRPLAPADNTSGSLPACLTSFESLDLRDHYAALAFTSRKRPNCASPP</sequence>
<dbReference type="EMBL" id="JADGJH010003738">
    <property type="protein sequence ID" value="KAJ3089099.1"/>
    <property type="molecule type" value="Genomic_DNA"/>
</dbReference>